<feature type="compositionally biased region" description="Basic and acidic residues" evidence="9">
    <location>
        <begin position="190"/>
        <end position="205"/>
    </location>
</feature>
<feature type="transmembrane region" description="Helical" evidence="10">
    <location>
        <begin position="135"/>
        <end position="151"/>
    </location>
</feature>
<accession>A0A1E5R7F8</accession>
<dbReference type="Proteomes" id="UP000095728">
    <property type="component" value="Unassembled WGS sequence"/>
</dbReference>
<dbReference type="InParanoid" id="A0A1E5R7F8"/>
<evidence type="ECO:0000256" key="8">
    <source>
        <dbReference type="ARBA" id="ARBA00023136"/>
    </source>
</evidence>
<evidence type="ECO:0000256" key="10">
    <source>
        <dbReference type="SAM" id="Phobius"/>
    </source>
</evidence>
<evidence type="ECO:0000313" key="12">
    <source>
        <dbReference type="Proteomes" id="UP000095728"/>
    </source>
</evidence>
<comment type="subcellular location">
    <subcellularLocation>
        <location evidence="1">Mitochondrion inner membrane</location>
    </subcellularLocation>
</comment>
<gene>
    <name evidence="11" type="ORF">AWRI3579_g3207</name>
</gene>
<keyword evidence="8 10" id="KW-0472">Membrane</keyword>
<organism evidence="11 12">
    <name type="scientific">Hanseniaspora osmophila</name>
    <dbReference type="NCBI Taxonomy" id="56408"/>
    <lineage>
        <taxon>Eukaryota</taxon>
        <taxon>Fungi</taxon>
        <taxon>Dikarya</taxon>
        <taxon>Ascomycota</taxon>
        <taxon>Saccharomycotina</taxon>
        <taxon>Saccharomycetes</taxon>
        <taxon>Saccharomycodales</taxon>
        <taxon>Saccharomycodaceae</taxon>
        <taxon>Hanseniaspora</taxon>
    </lineage>
</organism>
<dbReference type="OrthoDB" id="3972615at2759"/>
<keyword evidence="6 10" id="KW-1133">Transmembrane helix</keyword>
<evidence type="ECO:0000256" key="3">
    <source>
        <dbReference type="ARBA" id="ARBA00017689"/>
    </source>
</evidence>
<dbReference type="Pfam" id="PF12597">
    <property type="entry name" value="Cox20"/>
    <property type="match status" value="1"/>
</dbReference>
<dbReference type="PANTHER" id="PTHR31586:SF1">
    <property type="entry name" value="CYTOCHROME C OXIDASE ASSEMBLY PROTEIN COX20, MITOCHONDRIAL"/>
    <property type="match status" value="1"/>
</dbReference>
<keyword evidence="12" id="KW-1185">Reference proteome</keyword>
<dbReference type="EMBL" id="LPNM01000009">
    <property type="protein sequence ID" value="OEJ82845.1"/>
    <property type="molecule type" value="Genomic_DNA"/>
</dbReference>
<feature type="compositionally biased region" description="Polar residues" evidence="9">
    <location>
        <begin position="1"/>
        <end position="16"/>
    </location>
</feature>
<comment type="caution">
    <text evidence="11">The sequence shown here is derived from an EMBL/GenBank/DDBJ whole genome shotgun (WGS) entry which is preliminary data.</text>
</comment>
<dbReference type="AlphaFoldDB" id="A0A1E5R7F8"/>
<protein>
    <recommendedName>
        <fullName evidence="3">Cytochrome c oxidase assembly protein COX20, mitochondrial</fullName>
    </recommendedName>
</protein>
<feature type="region of interest" description="Disordered" evidence="9">
    <location>
        <begin position="1"/>
        <end position="41"/>
    </location>
</feature>
<evidence type="ECO:0000313" key="11">
    <source>
        <dbReference type="EMBL" id="OEJ82845.1"/>
    </source>
</evidence>
<sequence>MKLPWTSNNAQESAPSSAEPLHESENPNNSIRTENIKVHIPAEERREQVREQEMLTNYTPGQKILLRDTKPKYSENEQNSEKTYEQLLETFSKDDLKPSNLVVVPCFRQAGLLGLSTMFVVGSVMFISLKNVKRASNWAVAGFGIGSIFGWEKCRYQRRKELQIANKLDALQQAVKEKQEKKLNSLQENAAKKAQDQEKSWYKFW</sequence>
<dbReference type="FunCoup" id="A0A1E5R7F8">
    <property type="interactions" value="242"/>
</dbReference>
<keyword evidence="5" id="KW-0999">Mitochondrion inner membrane</keyword>
<keyword evidence="7" id="KW-0496">Mitochondrion</keyword>
<evidence type="ECO:0000256" key="5">
    <source>
        <dbReference type="ARBA" id="ARBA00022792"/>
    </source>
</evidence>
<dbReference type="PANTHER" id="PTHR31586">
    <property type="entry name" value="CYTOCHROME C OXIDASE PROTEIN 20"/>
    <property type="match status" value="1"/>
</dbReference>
<evidence type="ECO:0000256" key="1">
    <source>
        <dbReference type="ARBA" id="ARBA00004273"/>
    </source>
</evidence>
<comment type="similarity">
    <text evidence="2">Belongs to the COX20 family.</text>
</comment>
<evidence type="ECO:0000256" key="4">
    <source>
        <dbReference type="ARBA" id="ARBA00022692"/>
    </source>
</evidence>
<evidence type="ECO:0000256" key="9">
    <source>
        <dbReference type="SAM" id="MobiDB-lite"/>
    </source>
</evidence>
<feature type="region of interest" description="Disordered" evidence="9">
    <location>
        <begin position="186"/>
        <end position="205"/>
    </location>
</feature>
<feature type="transmembrane region" description="Helical" evidence="10">
    <location>
        <begin position="110"/>
        <end position="129"/>
    </location>
</feature>
<proteinExistence type="inferred from homology"/>
<dbReference type="GO" id="GO:0033617">
    <property type="term" value="P:mitochondrial respiratory chain complex IV assembly"/>
    <property type="evidence" value="ECO:0007669"/>
    <property type="project" value="InterPro"/>
</dbReference>
<evidence type="ECO:0000256" key="7">
    <source>
        <dbReference type="ARBA" id="ARBA00023128"/>
    </source>
</evidence>
<keyword evidence="4 10" id="KW-0812">Transmembrane</keyword>
<dbReference type="GO" id="GO:0005743">
    <property type="term" value="C:mitochondrial inner membrane"/>
    <property type="evidence" value="ECO:0007669"/>
    <property type="project" value="UniProtKB-SubCell"/>
</dbReference>
<dbReference type="InterPro" id="IPR022533">
    <property type="entry name" value="Cox20"/>
</dbReference>
<evidence type="ECO:0000256" key="6">
    <source>
        <dbReference type="ARBA" id="ARBA00022989"/>
    </source>
</evidence>
<evidence type="ECO:0000256" key="2">
    <source>
        <dbReference type="ARBA" id="ARBA00009575"/>
    </source>
</evidence>
<reference evidence="12" key="1">
    <citation type="journal article" date="2016" name="Genome Announc.">
        <title>Genome sequences of three species of Hanseniaspora isolated from spontaneous wine fermentations.</title>
        <authorList>
            <person name="Sternes P.R."/>
            <person name="Lee D."/>
            <person name="Kutyna D.R."/>
            <person name="Borneman A.R."/>
        </authorList>
    </citation>
    <scope>NUCLEOTIDE SEQUENCE [LARGE SCALE GENOMIC DNA]</scope>
    <source>
        <strain evidence="12">AWRI3579</strain>
    </source>
</reference>
<name>A0A1E5R7F8_9ASCO</name>